<gene>
    <name evidence="1" type="ORF">TIFTF001_023799</name>
</gene>
<dbReference type="EMBL" id="BTGU01000052">
    <property type="protein sequence ID" value="GMN54682.1"/>
    <property type="molecule type" value="Genomic_DNA"/>
</dbReference>
<reference evidence="1" key="1">
    <citation type="submission" date="2023-07" db="EMBL/GenBank/DDBJ databases">
        <title>draft genome sequence of fig (Ficus carica).</title>
        <authorList>
            <person name="Takahashi T."/>
            <person name="Nishimura K."/>
        </authorList>
    </citation>
    <scope>NUCLEOTIDE SEQUENCE</scope>
</reference>
<proteinExistence type="predicted"/>
<name>A0AA88AP37_FICCA</name>
<comment type="caution">
    <text evidence="1">The sequence shown here is derived from an EMBL/GenBank/DDBJ whole genome shotgun (WGS) entry which is preliminary data.</text>
</comment>
<protein>
    <submittedName>
        <fullName evidence="1">Uncharacterized protein</fullName>
    </submittedName>
</protein>
<sequence>MFGTIKHEGNDNYLREGCLMEEQRLNEEELGLNGEILMSPMQKFGCVREKRKQQDGEKIREFTREEGDFVYGTLSLPTQHPFAKMSHYLHDVGDVPTTHQLQSANGGVRGEKCSVSDFGKSLGRIPSMGDLRNLKYPLGKIGGITNIH</sequence>
<keyword evidence="2" id="KW-1185">Reference proteome</keyword>
<dbReference type="AlphaFoldDB" id="A0AA88AP37"/>
<evidence type="ECO:0000313" key="2">
    <source>
        <dbReference type="Proteomes" id="UP001187192"/>
    </source>
</evidence>
<organism evidence="1 2">
    <name type="scientific">Ficus carica</name>
    <name type="common">Common fig</name>
    <dbReference type="NCBI Taxonomy" id="3494"/>
    <lineage>
        <taxon>Eukaryota</taxon>
        <taxon>Viridiplantae</taxon>
        <taxon>Streptophyta</taxon>
        <taxon>Embryophyta</taxon>
        <taxon>Tracheophyta</taxon>
        <taxon>Spermatophyta</taxon>
        <taxon>Magnoliopsida</taxon>
        <taxon>eudicotyledons</taxon>
        <taxon>Gunneridae</taxon>
        <taxon>Pentapetalae</taxon>
        <taxon>rosids</taxon>
        <taxon>fabids</taxon>
        <taxon>Rosales</taxon>
        <taxon>Moraceae</taxon>
        <taxon>Ficeae</taxon>
        <taxon>Ficus</taxon>
    </lineage>
</organism>
<accession>A0AA88AP37</accession>
<dbReference type="Proteomes" id="UP001187192">
    <property type="component" value="Unassembled WGS sequence"/>
</dbReference>
<evidence type="ECO:0000313" key="1">
    <source>
        <dbReference type="EMBL" id="GMN54682.1"/>
    </source>
</evidence>